<dbReference type="InterPro" id="IPR052341">
    <property type="entry name" value="LOG_family_nucleotidases"/>
</dbReference>
<dbReference type="GO" id="GO:0009691">
    <property type="term" value="P:cytokinin biosynthetic process"/>
    <property type="evidence" value="ECO:0007669"/>
    <property type="project" value="UniProtKB-UniRule"/>
</dbReference>
<dbReference type="RefSeq" id="WP_144309222.1">
    <property type="nucleotide sequence ID" value="NZ_VMNK01000006.1"/>
</dbReference>
<dbReference type="GO" id="GO:0008714">
    <property type="term" value="F:AMP nucleosidase activity"/>
    <property type="evidence" value="ECO:0007669"/>
    <property type="project" value="UniProtKB-EC"/>
</dbReference>
<keyword evidence="2" id="KW-0378">Hydrolase</keyword>
<dbReference type="EC" id="3.2.2.n1" evidence="2"/>
<dbReference type="PANTHER" id="PTHR43393:SF2">
    <property type="entry name" value="CYTOKININ RIBOSIDE 5'-MONOPHOSPHATE PHOSPHORIBOHYDROLASE"/>
    <property type="match status" value="1"/>
</dbReference>
<organism evidence="3 4">
    <name type="scientific">Denitromonas halophila</name>
    <dbReference type="NCBI Taxonomy" id="1629404"/>
    <lineage>
        <taxon>Bacteria</taxon>
        <taxon>Pseudomonadati</taxon>
        <taxon>Pseudomonadota</taxon>
        <taxon>Betaproteobacteria</taxon>
        <taxon>Rhodocyclales</taxon>
        <taxon>Zoogloeaceae</taxon>
        <taxon>Denitromonas</taxon>
    </lineage>
</organism>
<evidence type="ECO:0000313" key="3">
    <source>
        <dbReference type="EMBL" id="TVO57767.1"/>
    </source>
</evidence>
<dbReference type="PANTHER" id="PTHR43393">
    <property type="entry name" value="CYTOKININ RIBOSIDE 5'-MONOPHOSPHATE PHOSPHORIBOHYDROLASE"/>
    <property type="match status" value="1"/>
</dbReference>
<protein>
    <recommendedName>
        <fullName evidence="2">Cytokinin riboside 5'-monophosphate phosphoribohydrolase</fullName>
        <ecNumber evidence="2">3.2.2.n1</ecNumber>
    </recommendedName>
</protein>
<name>A0A557QXY3_9RHOO</name>
<dbReference type="NCBIfam" id="TIGR00730">
    <property type="entry name" value="Rossman fold protein, TIGR00730 family"/>
    <property type="match status" value="1"/>
</dbReference>
<sequence length="241" mass="27166">MNVKDKLPADLPNAAVPQYNARESWRIFGIMSEFFEATERLSAIRPAVSIFGSARTPADHPYYMLAEQIARKLSDAGFSVISGGGPGIMEAVNKGAFFGKSPSIGLNIQLPHEQQANPYQDISQTFQHFFARKFMFVKFASAYVVMPGGFGTLDELLEAMTLMQTGKTRNIPIILVHTPFWEGLLAWFKERLVSERMINPEDLDLIQLIDDPDQVVEAIFKHYETRGFLPLPDEHELMLNL</sequence>
<dbReference type="AlphaFoldDB" id="A0A557QXY3"/>
<comment type="catalytic activity">
    <reaction evidence="1">
        <text>AMP + H2O = D-ribose 5-phosphate + adenine</text>
        <dbReference type="Rhea" id="RHEA:20129"/>
        <dbReference type="ChEBI" id="CHEBI:15377"/>
        <dbReference type="ChEBI" id="CHEBI:16708"/>
        <dbReference type="ChEBI" id="CHEBI:78346"/>
        <dbReference type="ChEBI" id="CHEBI:456215"/>
        <dbReference type="EC" id="3.2.2.4"/>
    </reaction>
</comment>
<dbReference type="SUPFAM" id="SSF102405">
    <property type="entry name" value="MCP/YpsA-like"/>
    <property type="match status" value="1"/>
</dbReference>
<comment type="similarity">
    <text evidence="2">Belongs to the LOG family.</text>
</comment>
<dbReference type="GO" id="GO:0005829">
    <property type="term" value="C:cytosol"/>
    <property type="evidence" value="ECO:0007669"/>
    <property type="project" value="TreeGrafter"/>
</dbReference>
<dbReference type="Proteomes" id="UP000319502">
    <property type="component" value="Unassembled WGS sequence"/>
</dbReference>
<evidence type="ECO:0000256" key="2">
    <source>
        <dbReference type="RuleBase" id="RU363015"/>
    </source>
</evidence>
<proteinExistence type="inferred from homology"/>
<dbReference type="InterPro" id="IPR031100">
    <property type="entry name" value="LOG_fam"/>
</dbReference>
<gene>
    <name evidence="3" type="ORF">FHP91_08865</name>
</gene>
<keyword evidence="4" id="KW-1185">Reference proteome</keyword>
<accession>A0A557QXY3</accession>
<dbReference type="OrthoDB" id="9801098at2"/>
<dbReference type="Gene3D" id="3.40.50.450">
    <property type="match status" value="1"/>
</dbReference>
<keyword evidence="2" id="KW-0203">Cytokinin biosynthesis</keyword>
<evidence type="ECO:0000256" key="1">
    <source>
        <dbReference type="ARBA" id="ARBA00000274"/>
    </source>
</evidence>
<dbReference type="Pfam" id="PF03641">
    <property type="entry name" value="Lysine_decarbox"/>
    <property type="match status" value="1"/>
</dbReference>
<dbReference type="EMBL" id="VMNK01000006">
    <property type="protein sequence ID" value="TVO57767.1"/>
    <property type="molecule type" value="Genomic_DNA"/>
</dbReference>
<evidence type="ECO:0000313" key="4">
    <source>
        <dbReference type="Proteomes" id="UP000319502"/>
    </source>
</evidence>
<reference evidence="3 4" key="1">
    <citation type="submission" date="2019-07" db="EMBL/GenBank/DDBJ databases">
        <title>The pathways for chlorine oxyanion respiration interact through the shared metabolite chlorate.</title>
        <authorList>
            <person name="Barnum T.P."/>
            <person name="Cheng Y."/>
            <person name="Hill K.A."/>
            <person name="Lucas L.N."/>
            <person name="Carlson H.K."/>
            <person name="Coates J.D."/>
        </authorList>
    </citation>
    <scope>NUCLEOTIDE SEQUENCE [LARGE SCALE GENOMIC DNA]</scope>
    <source>
        <strain evidence="3 4">SFB-3</strain>
    </source>
</reference>
<comment type="caution">
    <text evidence="3">The sequence shown here is derived from an EMBL/GenBank/DDBJ whole genome shotgun (WGS) entry which is preliminary data.</text>
</comment>
<dbReference type="InterPro" id="IPR005269">
    <property type="entry name" value="LOG"/>
</dbReference>